<dbReference type="AlphaFoldDB" id="A0A0L8HN43"/>
<feature type="region of interest" description="Disordered" evidence="1">
    <location>
        <begin position="61"/>
        <end position="111"/>
    </location>
</feature>
<evidence type="ECO:0000256" key="1">
    <source>
        <dbReference type="SAM" id="MobiDB-lite"/>
    </source>
</evidence>
<organism evidence="2">
    <name type="scientific">Octopus bimaculoides</name>
    <name type="common">California two-spotted octopus</name>
    <dbReference type="NCBI Taxonomy" id="37653"/>
    <lineage>
        <taxon>Eukaryota</taxon>
        <taxon>Metazoa</taxon>
        <taxon>Spiralia</taxon>
        <taxon>Lophotrochozoa</taxon>
        <taxon>Mollusca</taxon>
        <taxon>Cephalopoda</taxon>
        <taxon>Coleoidea</taxon>
        <taxon>Octopodiformes</taxon>
        <taxon>Octopoda</taxon>
        <taxon>Incirrata</taxon>
        <taxon>Octopodidae</taxon>
        <taxon>Octopus</taxon>
    </lineage>
</organism>
<feature type="region of interest" description="Disordered" evidence="1">
    <location>
        <begin position="1"/>
        <end position="44"/>
    </location>
</feature>
<protein>
    <submittedName>
        <fullName evidence="2">Uncharacterized protein</fullName>
    </submittedName>
</protein>
<name>A0A0L8HN43_OCTBM</name>
<feature type="compositionally biased region" description="Basic and acidic residues" evidence="1">
    <location>
        <begin position="76"/>
        <end position="90"/>
    </location>
</feature>
<feature type="compositionally biased region" description="Basic residues" evidence="1">
    <location>
        <begin position="64"/>
        <end position="73"/>
    </location>
</feature>
<gene>
    <name evidence="2" type="ORF">OCBIM_22011681mg</name>
</gene>
<feature type="compositionally biased region" description="Basic residues" evidence="1">
    <location>
        <begin position="17"/>
        <end position="34"/>
    </location>
</feature>
<evidence type="ECO:0000313" key="2">
    <source>
        <dbReference type="EMBL" id="KOF90165.1"/>
    </source>
</evidence>
<reference evidence="2" key="1">
    <citation type="submission" date="2015-07" db="EMBL/GenBank/DDBJ databases">
        <title>MeaNS - Measles Nucleotide Surveillance Program.</title>
        <authorList>
            <person name="Tran T."/>
            <person name="Druce J."/>
        </authorList>
    </citation>
    <scope>NUCLEOTIDE SEQUENCE</scope>
    <source>
        <strain evidence="2">UCB-OBI-ISO-001</strain>
        <tissue evidence="2">Gonad</tissue>
    </source>
</reference>
<dbReference type="EMBL" id="KQ417817">
    <property type="protein sequence ID" value="KOF90165.1"/>
    <property type="molecule type" value="Genomic_DNA"/>
</dbReference>
<proteinExistence type="predicted"/>
<sequence>MHRRPLTLPRAPMPSLWRRKQRRQPPTHPHHQCHTKPAITTDATSIKTIMIITIIIQIIITPPPHHHKDHHNPHQNNDDDDHHHQHHEQQRPGASMTPCSRSWDDRGFRDA</sequence>
<accession>A0A0L8HN43</accession>
<feature type="compositionally biased region" description="Basic and acidic residues" evidence="1">
    <location>
        <begin position="102"/>
        <end position="111"/>
    </location>
</feature>